<dbReference type="Pfam" id="PF07963">
    <property type="entry name" value="N_methyl"/>
    <property type="match status" value="1"/>
</dbReference>
<reference evidence="2 3" key="1">
    <citation type="journal article" date="2009" name="PLoS Genet.">
        <title>Adaptations to submarine hydrothermal environments exemplified by the genome of Nautilia profundicola.</title>
        <authorList>
            <person name="Campbell B.J."/>
            <person name="Smith J.L."/>
            <person name="Hanson T.E."/>
            <person name="Klotz M.G."/>
            <person name="Stein L.Y."/>
            <person name="Lee C.K."/>
            <person name="Wu D."/>
            <person name="Robinson J.M."/>
            <person name="Khouri H.M."/>
            <person name="Eisen J.A."/>
            <person name="Cary S.C."/>
        </authorList>
    </citation>
    <scope>NUCLEOTIDE SEQUENCE [LARGE SCALE GENOMIC DNA]</scope>
    <source>
        <strain evidence="3">ATCC BAA-1463 / DSM 18972 / AmH</strain>
    </source>
</reference>
<keyword evidence="3" id="KW-1185">Reference proteome</keyword>
<dbReference type="KEGG" id="nam:NAMH_1368"/>
<protein>
    <submittedName>
        <fullName evidence="2">N-terminal methylation</fullName>
    </submittedName>
</protein>
<dbReference type="STRING" id="598659.NAMH_1368"/>
<dbReference type="OrthoDB" id="5349145at2"/>
<feature type="transmembrane region" description="Helical" evidence="1">
    <location>
        <begin position="7"/>
        <end position="29"/>
    </location>
</feature>
<organism evidence="2 3">
    <name type="scientific">Nautilia profundicola (strain ATCC BAA-1463 / DSM 18972 / AmH)</name>
    <dbReference type="NCBI Taxonomy" id="598659"/>
    <lineage>
        <taxon>Bacteria</taxon>
        <taxon>Pseudomonadati</taxon>
        <taxon>Campylobacterota</taxon>
        <taxon>Epsilonproteobacteria</taxon>
        <taxon>Nautiliales</taxon>
        <taxon>Nautiliaceae</taxon>
        <taxon>Nautilia</taxon>
    </lineage>
</organism>
<dbReference type="EMBL" id="CP001279">
    <property type="protein sequence ID" value="ACM92926.1"/>
    <property type="molecule type" value="Genomic_DNA"/>
</dbReference>
<dbReference type="Proteomes" id="UP000000448">
    <property type="component" value="Chromosome"/>
</dbReference>
<evidence type="ECO:0000313" key="3">
    <source>
        <dbReference type="Proteomes" id="UP000000448"/>
    </source>
</evidence>
<keyword evidence="1" id="KW-0812">Transmembrane</keyword>
<evidence type="ECO:0000256" key="1">
    <source>
        <dbReference type="SAM" id="Phobius"/>
    </source>
</evidence>
<dbReference type="InterPro" id="IPR045584">
    <property type="entry name" value="Pilin-like"/>
</dbReference>
<dbReference type="HOGENOM" id="CLU_143477_0_0_7"/>
<dbReference type="eggNOG" id="COG2165">
    <property type="taxonomic scope" value="Bacteria"/>
</dbReference>
<keyword evidence="1" id="KW-0472">Membrane</keyword>
<accession>B9L5X3</accession>
<keyword evidence="1" id="KW-1133">Transmembrane helix</keyword>
<dbReference type="NCBIfam" id="TIGR02532">
    <property type="entry name" value="IV_pilin_GFxxxE"/>
    <property type="match status" value="1"/>
</dbReference>
<dbReference type="InterPro" id="IPR012902">
    <property type="entry name" value="N_methyl_site"/>
</dbReference>
<dbReference type="AlphaFoldDB" id="B9L5X3"/>
<sequence length="139" mass="15525">MKKAFTLIELIFVIVIIGLLAAVAVPKFLNLKQHAEANSVVKTTVDAAQQAVEAAINYRDLEGKEYNLSDLITLKGKNWNWPDNNTTEYNDSGNIVARIELGDGWVNYEINCSKFKDQTTIEKCKNLLGKSSIEANLTY</sequence>
<dbReference type="SUPFAM" id="SSF54523">
    <property type="entry name" value="Pili subunits"/>
    <property type="match status" value="1"/>
</dbReference>
<gene>
    <name evidence="2" type="ordered locus">NAMH_1368</name>
</gene>
<name>B9L5X3_NAUPA</name>
<dbReference type="RefSeq" id="WP_015901978.1">
    <property type="nucleotide sequence ID" value="NC_012115.1"/>
</dbReference>
<proteinExistence type="predicted"/>
<evidence type="ECO:0000313" key="2">
    <source>
        <dbReference type="EMBL" id="ACM92926.1"/>
    </source>
</evidence>
<dbReference type="Gene3D" id="3.30.700.10">
    <property type="entry name" value="Glycoprotein, Type 4 Pilin"/>
    <property type="match status" value="1"/>
</dbReference>